<evidence type="ECO:0000313" key="7">
    <source>
        <dbReference type="Proteomes" id="UP001164745"/>
    </source>
</evidence>
<evidence type="ECO:0000256" key="3">
    <source>
        <dbReference type="ARBA" id="ARBA00022842"/>
    </source>
</evidence>
<evidence type="ECO:0000256" key="2">
    <source>
        <dbReference type="ARBA" id="ARBA00022723"/>
    </source>
</evidence>
<dbReference type="InterPro" id="IPR015890">
    <property type="entry name" value="Chorismate_C"/>
</dbReference>
<protein>
    <submittedName>
        <fullName evidence="6">Anthranilate synthase component I family protein</fullName>
    </submittedName>
</protein>
<dbReference type="Gene3D" id="3.60.120.10">
    <property type="entry name" value="Anthranilate synthase"/>
    <property type="match status" value="1"/>
</dbReference>
<evidence type="ECO:0000256" key="1">
    <source>
        <dbReference type="ARBA" id="ARBA00001946"/>
    </source>
</evidence>
<keyword evidence="4" id="KW-0456">Lyase</keyword>
<evidence type="ECO:0000259" key="5">
    <source>
        <dbReference type="Pfam" id="PF00425"/>
    </source>
</evidence>
<proteinExistence type="predicted"/>
<sequence>MSYKMKKAAYVRPDSSSGLFRYQGAVYNIPFFEEYSNNSIDISHIDFESIKEDYFYFESSQIVAFCYDILLSIKVFGNRIEFEDSSTKIIEYKEVLEKTNNILMHLIEKNAFITTRFNYHAINLIEDIYSTDEPYIVFTVYKKNFLVDKISGISKVVIPKGLEFKGKDFVKFNKNTKKVTSRVLYNTPKDYYISIVKQAKEDIRNGEIFQIVLSQVIKIKSDISTNQLFYKMKEKNPSEYSIVINTKDEQIVCFSPETLIKKEKNIVKTFPIAGTYRINDGDDVGQKKIEILKDKKEISEHVMLVDLARNDLGRISKAGTVKVEEYLQIKKLYNLIHIYSVVTGELEEKNLIKAILSVFPAGTLTGAPKVRAMQLIEKYESQRRGLYGGAIGYIYKDSLDLAIAIRMAIKDKKENTFLLQSGAGIVNLSIPENEYQECLTKLRAFLKIMEVDENDIVNR</sequence>
<dbReference type="PANTHER" id="PTHR11236">
    <property type="entry name" value="AMINOBENZOATE/ANTHRANILATE SYNTHASE"/>
    <property type="match status" value="1"/>
</dbReference>
<dbReference type="SUPFAM" id="SSF56322">
    <property type="entry name" value="ADC synthase"/>
    <property type="match status" value="1"/>
</dbReference>
<dbReference type="InterPro" id="IPR019999">
    <property type="entry name" value="Anth_synth_I-like"/>
</dbReference>
<dbReference type="EMBL" id="CP113864">
    <property type="protein sequence ID" value="WAM32473.1"/>
    <property type="molecule type" value="Genomic_DNA"/>
</dbReference>
<reference evidence="6" key="1">
    <citation type="submission" date="2022-12" db="EMBL/GenBank/DDBJ databases">
        <authorList>
            <person name="Bing R.G."/>
            <person name="Willard D.J."/>
            <person name="Manesh M.J.H."/>
            <person name="Laemthong T."/>
            <person name="Crosby J.R."/>
            <person name="Kelly R.M."/>
        </authorList>
    </citation>
    <scope>NUCLEOTIDE SEQUENCE</scope>
    <source>
        <strain evidence="6">DSM 8991</strain>
    </source>
</reference>
<comment type="cofactor">
    <cofactor evidence="1">
        <name>Mg(2+)</name>
        <dbReference type="ChEBI" id="CHEBI:18420"/>
    </cofactor>
</comment>
<evidence type="ECO:0000256" key="4">
    <source>
        <dbReference type="ARBA" id="ARBA00023239"/>
    </source>
</evidence>
<dbReference type="InterPro" id="IPR005801">
    <property type="entry name" value="ADC_synthase"/>
</dbReference>
<keyword evidence="7" id="KW-1185">Reference proteome</keyword>
<keyword evidence="2" id="KW-0479">Metal-binding</keyword>
<keyword evidence="3" id="KW-0460">Magnesium</keyword>
<name>A0ABY7BJ85_9FIRM</name>
<dbReference type="Pfam" id="PF00425">
    <property type="entry name" value="Chorismate_bind"/>
    <property type="match status" value="1"/>
</dbReference>
<feature type="domain" description="Chorismate-utilising enzyme C-terminal" evidence="5">
    <location>
        <begin position="190"/>
        <end position="441"/>
    </location>
</feature>
<dbReference type="Proteomes" id="UP001164745">
    <property type="component" value="Chromosome"/>
</dbReference>
<gene>
    <name evidence="6" type="ORF">OTJ99_001032</name>
</gene>
<accession>A0ABY7BJ85</accession>
<evidence type="ECO:0000313" key="6">
    <source>
        <dbReference type="EMBL" id="WAM32473.1"/>
    </source>
</evidence>
<dbReference type="PANTHER" id="PTHR11236:SF48">
    <property type="entry name" value="ISOCHORISMATE SYNTHASE MENF"/>
    <property type="match status" value="1"/>
</dbReference>
<organism evidence="6 7">
    <name type="scientific">Caldicellulosiruptor naganoensis</name>
    <dbReference type="NCBI Taxonomy" id="29324"/>
    <lineage>
        <taxon>Bacteria</taxon>
        <taxon>Bacillati</taxon>
        <taxon>Bacillota</taxon>
        <taxon>Bacillota incertae sedis</taxon>
        <taxon>Caldicellulosiruptorales</taxon>
        <taxon>Caldicellulosiruptoraceae</taxon>
        <taxon>Caldicellulosiruptor</taxon>
    </lineage>
</organism>
<dbReference type="PRINTS" id="PR00095">
    <property type="entry name" value="ANTSNTHASEI"/>
</dbReference>